<evidence type="ECO:0000259" key="2">
    <source>
        <dbReference type="Pfam" id="PF00814"/>
    </source>
</evidence>
<dbReference type="GO" id="GO:0008233">
    <property type="term" value="F:peptidase activity"/>
    <property type="evidence" value="ECO:0007669"/>
    <property type="project" value="UniProtKB-KW"/>
</dbReference>
<dbReference type="RefSeq" id="WP_046667420.1">
    <property type="nucleotide sequence ID" value="NZ_CCRH01000008.1"/>
</dbReference>
<dbReference type="Gene3D" id="3.30.420.40">
    <property type="match status" value="2"/>
</dbReference>
<dbReference type="NCBIfam" id="TIGR03725">
    <property type="entry name" value="T6A_YeaZ"/>
    <property type="match status" value="1"/>
</dbReference>
<dbReference type="Pfam" id="PF00814">
    <property type="entry name" value="TsaD"/>
    <property type="match status" value="1"/>
</dbReference>
<dbReference type="PANTHER" id="PTHR11735:SF11">
    <property type="entry name" value="TRNA THREONYLCARBAMOYLADENOSINE BIOSYNTHESIS PROTEIN TSAB"/>
    <property type="match status" value="1"/>
</dbReference>
<dbReference type="GO" id="GO:0006508">
    <property type="term" value="P:proteolysis"/>
    <property type="evidence" value="ECO:0007669"/>
    <property type="project" value="UniProtKB-KW"/>
</dbReference>
<dbReference type="GO" id="GO:0002949">
    <property type="term" value="P:tRNA threonylcarbamoyladenosine modification"/>
    <property type="evidence" value="ECO:0007669"/>
    <property type="project" value="InterPro"/>
</dbReference>
<dbReference type="EMBL" id="CCRH01000008">
    <property type="protein sequence ID" value="CDZ36404.1"/>
    <property type="molecule type" value="Genomic_DNA"/>
</dbReference>
<feature type="domain" description="Gcp-like" evidence="2">
    <location>
        <begin position="33"/>
        <end position="151"/>
    </location>
</feature>
<gene>
    <name evidence="3" type="ORF">NGAL_HAMBI1145_33490</name>
</gene>
<evidence type="ECO:0000256" key="1">
    <source>
        <dbReference type="SAM" id="MobiDB-lite"/>
    </source>
</evidence>
<dbReference type="InterPro" id="IPR043129">
    <property type="entry name" value="ATPase_NBD"/>
</dbReference>
<accession>A0A0T7FN82</accession>
<dbReference type="PANTHER" id="PTHR11735">
    <property type="entry name" value="TRNA N6-ADENOSINE THREONYLCARBAMOYLTRANSFERASE"/>
    <property type="match status" value="1"/>
</dbReference>
<name>A0A0T7FN82_NEOGA</name>
<dbReference type="InterPro" id="IPR022496">
    <property type="entry name" value="T6A_TsaB"/>
</dbReference>
<protein>
    <submittedName>
        <fullName evidence="3">Peptidase M22 glycoprotease</fullName>
    </submittedName>
</protein>
<organism evidence="3 4">
    <name type="scientific">Neorhizobium galegae bv. officinalis</name>
    <dbReference type="NCBI Taxonomy" id="323656"/>
    <lineage>
        <taxon>Bacteria</taxon>
        <taxon>Pseudomonadati</taxon>
        <taxon>Pseudomonadota</taxon>
        <taxon>Alphaproteobacteria</taxon>
        <taxon>Hyphomicrobiales</taxon>
        <taxon>Rhizobiaceae</taxon>
        <taxon>Rhizobium/Agrobacterium group</taxon>
        <taxon>Neorhizobium</taxon>
    </lineage>
</organism>
<feature type="region of interest" description="Disordered" evidence="1">
    <location>
        <begin position="200"/>
        <end position="221"/>
    </location>
</feature>
<dbReference type="OrthoDB" id="9809995at2"/>
<dbReference type="Proteomes" id="UP000046176">
    <property type="component" value="Unassembled WGS sequence"/>
</dbReference>
<sequence>MIVLAIDTAGVDCSAALYDSAAGKVLSEVTETIGKGHAERLMSVIDEALAAAGLPLKAVERVAVVIGPGSFTGIRVGVAAARGFALALGVESVGVTTLEALAFKFLGEHPDQPVVVAMDAKRNEVYTQAFSANGEALSQPAALSPEDASELGQSLSAAMTGSWVEHSLGKGVAEHDGRDRFDIAVVARIAAEKPVDAQRPKPLYLRGPDAKPQTGFALARS</sequence>
<keyword evidence="3" id="KW-0645">Protease</keyword>
<dbReference type="SUPFAM" id="SSF53067">
    <property type="entry name" value="Actin-like ATPase domain"/>
    <property type="match status" value="2"/>
</dbReference>
<dbReference type="AlphaFoldDB" id="A0A0T7FN82"/>
<evidence type="ECO:0000313" key="4">
    <source>
        <dbReference type="Proteomes" id="UP000046176"/>
    </source>
</evidence>
<evidence type="ECO:0000313" key="3">
    <source>
        <dbReference type="EMBL" id="CDZ36404.1"/>
    </source>
</evidence>
<reference evidence="3 4" key="1">
    <citation type="submission" date="2014-08" db="EMBL/GenBank/DDBJ databases">
        <authorList>
            <person name="Chen Y.-H."/>
        </authorList>
    </citation>
    <scope>NUCLEOTIDE SEQUENCE [LARGE SCALE GENOMIC DNA]</scope>
</reference>
<keyword evidence="3" id="KW-0378">Hydrolase</keyword>
<dbReference type="InterPro" id="IPR000905">
    <property type="entry name" value="Gcp-like_dom"/>
</dbReference>
<dbReference type="GO" id="GO:0005829">
    <property type="term" value="C:cytosol"/>
    <property type="evidence" value="ECO:0007669"/>
    <property type="project" value="TreeGrafter"/>
</dbReference>
<dbReference type="CDD" id="cd24032">
    <property type="entry name" value="ASKHA_NBD_TsaB"/>
    <property type="match status" value="1"/>
</dbReference>
<proteinExistence type="predicted"/>